<dbReference type="AlphaFoldDB" id="A0A2C9KBR6"/>
<keyword evidence="7" id="KW-0732">Signal</keyword>
<dbReference type="GO" id="GO:0005576">
    <property type="term" value="C:extracellular region"/>
    <property type="evidence" value="ECO:0007669"/>
    <property type="project" value="UniProtKB-SubCell"/>
</dbReference>
<protein>
    <recommendedName>
        <fullName evidence="10">Granulins domain-containing protein</fullName>
    </recommendedName>
</protein>
<evidence type="ECO:0000313" key="9">
    <source>
        <dbReference type="Proteomes" id="UP000076420"/>
    </source>
</evidence>
<dbReference type="OrthoDB" id="6117811at2759"/>
<keyword evidence="6" id="KW-0108">Calcium channel impairing toxin</keyword>
<dbReference type="VEuPathDB" id="VectorBase:BGLAX_051747"/>
<evidence type="ECO:0000256" key="2">
    <source>
        <dbReference type="ARBA" id="ARBA00008992"/>
    </source>
</evidence>
<dbReference type="Proteomes" id="UP000076420">
    <property type="component" value="Unassembled WGS sequence"/>
</dbReference>
<gene>
    <name evidence="8" type="primary">106054865</name>
</gene>
<dbReference type="GO" id="GO:0019855">
    <property type="term" value="F:calcium channel inhibitor activity"/>
    <property type="evidence" value="ECO:0007669"/>
    <property type="project" value="InterPro"/>
</dbReference>
<reference evidence="8" key="3">
    <citation type="submission" date="2020-05" db="UniProtKB">
        <authorList>
            <consortium name="EnsemblMetazoa"/>
        </authorList>
    </citation>
    <scope>IDENTIFICATION</scope>
    <source>
        <strain evidence="8">BB02</strain>
    </source>
</reference>
<dbReference type="EnsemblMetazoa" id="BGLB017323-RC">
    <property type="protein sequence ID" value="BGLB017323-PC"/>
    <property type="gene ID" value="BGLB017323"/>
</dbReference>
<keyword evidence="4" id="KW-0800">Toxin</keyword>
<evidence type="ECO:0000256" key="3">
    <source>
        <dbReference type="ARBA" id="ARBA00022525"/>
    </source>
</evidence>
<dbReference type="EnsemblMetazoa" id="BGLB017323-RA">
    <property type="protein sequence ID" value="BGLB017323-PA"/>
    <property type="gene ID" value="BGLB017323"/>
</dbReference>
<sequence length="150" mass="17042">MAPWKYRIGLVCFSLICLNIASPCSWSNEGCTQDTDCCSHSCHRAHEGTNPRCRHSTLGERCVFNYHCQDTLTCGPHYNCCSPYWKICMKDSDCCDEEHVCRLVEGFYYKRCLFPSGLATPRAPCSMHLIMTSIVLGHWMAQSIASSWNI</sequence>
<dbReference type="RefSeq" id="XP_013066390.2">
    <property type="nucleotide sequence ID" value="XM_013210936.2"/>
</dbReference>
<feature type="signal peptide" evidence="7">
    <location>
        <begin position="1"/>
        <end position="27"/>
    </location>
</feature>
<dbReference type="VEuPathDB" id="VectorBase:BGLB017323"/>
<organism evidence="8 9">
    <name type="scientific">Biomphalaria glabrata</name>
    <name type="common">Bloodfluke planorb</name>
    <name type="synonym">Freshwater snail</name>
    <dbReference type="NCBI Taxonomy" id="6526"/>
    <lineage>
        <taxon>Eukaryota</taxon>
        <taxon>Metazoa</taxon>
        <taxon>Spiralia</taxon>
        <taxon>Lophotrochozoa</taxon>
        <taxon>Mollusca</taxon>
        <taxon>Gastropoda</taxon>
        <taxon>Heterobranchia</taxon>
        <taxon>Euthyneura</taxon>
        <taxon>Panpulmonata</taxon>
        <taxon>Hygrophila</taxon>
        <taxon>Lymnaeoidea</taxon>
        <taxon>Planorbidae</taxon>
        <taxon>Biomphalaria</taxon>
    </lineage>
</organism>
<dbReference type="RefSeq" id="XP_013066389.2">
    <property type="nucleotide sequence ID" value="XM_013210935.2"/>
</dbReference>
<dbReference type="EnsemblMetazoa" id="BGLB017323-RF">
    <property type="protein sequence ID" value="BGLB017323-PF"/>
    <property type="gene ID" value="BGLB017323"/>
</dbReference>
<evidence type="ECO:0000256" key="7">
    <source>
        <dbReference type="SAM" id="SignalP"/>
    </source>
</evidence>
<dbReference type="RefSeq" id="XP_013066392.2">
    <property type="nucleotide sequence ID" value="XM_013210938.2"/>
</dbReference>
<evidence type="ECO:0000256" key="1">
    <source>
        <dbReference type="ARBA" id="ARBA00004613"/>
    </source>
</evidence>
<feature type="chain" id="PRO_5014284977" description="Granulins domain-containing protein" evidence="7">
    <location>
        <begin position="28"/>
        <end position="150"/>
    </location>
</feature>
<reference evidence="8" key="2">
    <citation type="submission" date="2013-03" db="EMBL/GenBank/DDBJ databases">
        <title>Sequence assembly of the Biomphalaria glabrata genome version 4.3.</title>
        <authorList>
            <person name="Warren W."/>
            <person name="Wilson R.K."/>
            <person name="Hillier L.W."/>
            <person name="Minx P."/>
        </authorList>
    </citation>
    <scope>NUCLEOTIDE SEQUENCE</scope>
    <source>
        <strain evidence="8">BB02</strain>
    </source>
</reference>
<dbReference type="EnsemblMetazoa" id="BGLB017323-RB">
    <property type="protein sequence ID" value="BGLB017323-PB"/>
    <property type="gene ID" value="BGLB017323"/>
</dbReference>
<comment type="similarity">
    <text evidence="2">Belongs to the scorpion calcin family.</text>
</comment>
<keyword evidence="6" id="KW-1219">Ryanodine-sensitive calcium-release channel impairing toxin</keyword>
<evidence type="ECO:0000256" key="4">
    <source>
        <dbReference type="ARBA" id="ARBA00022656"/>
    </source>
</evidence>
<dbReference type="RefSeq" id="XP_013066391.2">
    <property type="nucleotide sequence ID" value="XM_013210937.2"/>
</dbReference>
<keyword evidence="3" id="KW-0964">Secreted</keyword>
<reference evidence="8" key="1">
    <citation type="journal article" date="2004" name="J. Parasitol.">
        <title>The mitochondrial genome of Biomphalaria glabrata (Gastropoda: Basommatophora), intermediate host of Schistosoma mansoni.</title>
        <authorList>
            <person name="DeJong R.J."/>
            <person name="Emery A.M."/>
            <person name="Adema C.M."/>
        </authorList>
    </citation>
    <scope>NUCLEOTIDE SEQUENCE</scope>
    <source>
        <strain evidence="8">BB02</strain>
    </source>
</reference>
<accession>A0A2C9KBR6</accession>
<evidence type="ECO:0000313" key="8">
    <source>
        <dbReference type="EnsemblMetazoa" id="BGLB017323-PA"/>
    </source>
</evidence>
<name>A0A2C9KBR6_BIOGL</name>
<dbReference type="GO" id="GO:0090729">
    <property type="term" value="F:toxin activity"/>
    <property type="evidence" value="ECO:0007669"/>
    <property type="project" value="UniProtKB-KW"/>
</dbReference>
<evidence type="ECO:0000256" key="5">
    <source>
        <dbReference type="ARBA" id="ARBA00023157"/>
    </source>
</evidence>
<dbReference type="InterPro" id="IPR012632">
    <property type="entry name" value="Scorpion_calcine"/>
</dbReference>
<proteinExistence type="inferred from homology"/>
<keyword evidence="6" id="KW-0872">Ion channel impairing toxin</keyword>
<dbReference type="EnsemblMetazoa" id="BGLB017323-RD">
    <property type="protein sequence ID" value="BGLB017323-PD"/>
    <property type="gene ID" value="BGLB017323"/>
</dbReference>
<evidence type="ECO:0000256" key="6">
    <source>
        <dbReference type="ARBA" id="ARBA00023297"/>
    </source>
</evidence>
<evidence type="ECO:0008006" key="10">
    <source>
        <dbReference type="Google" id="ProtNLM"/>
    </source>
</evidence>
<dbReference type="KEGG" id="bgt:106054865"/>
<keyword evidence="5" id="KW-1015">Disulfide bond</keyword>
<dbReference type="PROSITE" id="PS60028">
    <property type="entry name" value="SCORPION_CALCINE"/>
    <property type="match status" value="1"/>
</dbReference>
<comment type="subcellular location">
    <subcellularLocation>
        <location evidence="1">Secreted</location>
    </subcellularLocation>
</comment>